<sequence>MGFLGRNTPSPSLSPQIGSQTPMLSLGHDERMPSSFSQFPYGGADITIFITIFIPCESIMVSNNLSKCLQ</sequence>
<accession>A0ACB9WXR5</accession>
<evidence type="ECO:0000313" key="1">
    <source>
        <dbReference type="EMBL" id="KAI4818807.1"/>
    </source>
</evidence>
<comment type="caution">
    <text evidence="1">The sequence shown here is derived from an EMBL/GenBank/DDBJ whole genome shotgun (WGS) entry which is preliminary data.</text>
</comment>
<reference evidence="1" key="1">
    <citation type="submission" date="2022-05" db="EMBL/GenBank/DDBJ databases">
        <title>Chromosome-level genome of Chaenocephalus aceratus.</title>
        <authorList>
            <person name="Park H."/>
        </authorList>
    </citation>
    <scope>NUCLEOTIDE SEQUENCE</scope>
    <source>
        <strain evidence="1">KU_202001</strain>
    </source>
</reference>
<organism evidence="1 2">
    <name type="scientific">Chaenocephalus aceratus</name>
    <name type="common">Blackfin icefish</name>
    <name type="synonym">Chaenichthys aceratus</name>
    <dbReference type="NCBI Taxonomy" id="36190"/>
    <lineage>
        <taxon>Eukaryota</taxon>
        <taxon>Metazoa</taxon>
        <taxon>Chordata</taxon>
        <taxon>Craniata</taxon>
        <taxon>Vertebrata</taxon>
        <taxon>Euteleostomi</taxon>
        <taxon>Actinopterygii</taxon>
        <taxon>Neopterygii</taxon>
        <taxon>Teleostei</taxon>
        <taxon>Neoteleostei</taxon>
        <taxon>Acanthomorphata</taxon>
        <taxon>Eupercaria</taxon>
        <taxon>Perciformes</taxon>
        <taxon>Notothenioidei</taxon>
        <taxon>Channichthyidae</taxon>
        <taxon>Chaenocephalus</taxon>
    </lineage>
</organism>
<proteinExistence type="predicted"/>
<dbReference type="EMBL" id="CM043794">
    <property type="protein sequence ID" value="KAI4818807.1"/>
    <property type="molecule type" value="Genomic_DNA"/>
</dbReference>
<name>A0ACB9WXR5_CHAAC</name>
<protein>
    <submittedName>
        <fullName evidence="1">Uncharacterized protein</fullName>
    </submittedName>
</protein>
<gene>
    <name evidence="1" type="ORF">KUCAC02_004107</name>
</gene>
<evidence type="ECO:0000313" key="2">
    <source>
        <dbReference type="Proteomes" id="UP001057452"/>
    </source>
</evidence>
<keyword evidence="2" id="KW-1185">Reference proteome</keyword>
<dbReference type="Proteomes" id="UP001057452">
    <property type="component" value="Chromosome 10"/>
</dbReference>